<evidence type="ECO:0000256" key="1">
    <source>
        <dbReference type="SAM" id="MobiDB-lite"/>
    </source>
</evidence>
<proteinExistence type="predicted"/>
<sequence length="63" mass="6435">MVAMGCHPMKAAAAAWVRGRGEASNACFSTWRTPARTWGQANGNSVRGLEEAGDCAGTGHSGA</sequence>
<reference evidence="3" key="2">
    <citation type="submission" date="2010-03" db="EMBL/GenBank/DDBJ databases">
        <title>The genome sequence of Coccidioides posadasii strain Silveira.</title>
        <authorList>
            <consortium name="The Broad Institute Genome Sequencing Center for Infectious Disease"/>
            <person name="Neafsey D."/>
            <person name="Orbach M."/>
            <person name="Henn M.R."/>
            <person name="Cole G.T."/>
            <person name="Galgiani J."/>
            <person name="Gardner M.J."/>
            <person name="Kirkland T.N."/>
            <person name="Taylor J.W."/>
            <person name="Young S.K."/>
            <person name="Zeng Q."/>
            <person name="Koehrsen M."/>
            <person name="Alvarado L."/>
            <person name="Berlin A."/>
            <person name="Borenstein D."/>
            <person name="Chapman S.B."/>
            <person name="Chen Z."/>
            <person name="Engels R."/>
            <person name="Freedman E."/>
            <person name="Gellesch M."/>
            <person name="Goldberg J."/>
            <person name="Griggs A."/>
            <person name="Gujja S."/>
            <person name="Heilman E."/>
            <person name="Heiman D."/>
            <person name="Howarth C."/>
            <person name="Jen D."/>
            <person name="Larson L."/>
            <person name="Mehta T."/>
            <person name="Neiman D."/>
            <person name="Park D."/>
            <person name="Pearson M."/>
            <person name="Richards J."/>
            <person name="Roberts A."/>
            <person name="Saif S."/>
            <person name="Shea T."/>
            <person name="Shenoy N."/>
            <person name="Sisk P."/>
            <person name="Stolte C."/>
            <person name="Sykes S."/>
            <person name="Walk T."/>
            <person name="White J."/>
            <person name="Yandava C."/>
            <person name="Haas B."/>
            <person name="Nusbaum C."/>
            <person name="Birren B."/>
        </authorList>
    </citation>
    <scope>NUCLEOTIDE SEQUENCE [LARGE SCALE GENOMIC DNA]</scope>
    <source>
        <strain evidence="3">RMSCC 757 / Silveira</strain>
    </source>
</reference>
<organism evidence="3">
    <name type="scientific">Coccidioides posadasii (strain RMSCC 757 / Silveira)</name>
    <name type="common">Valley fever fungus</name>
    <dbReference type="NCBI Taxonomy" id="443226"/>
    <lineage>
        <taxon>Eukaryota</taxon>
        <taxon>Fungi</taxon>
        <taxon>Dikarya</taxon>
        <taxon>Ascomycota</taxon>
        <taxon>Pezizomycotina</taxon>
        <taxon>Eurotiomycetes</taxon>
        <taxon>Eurotiomycetidae</taxon>
        <taxon>Onygenales</taxon>
        <taxon>Onygenaceae</taxon>
        <taxon>Coccidioides</taxon>
    </lineage>
</organism>
<dbReference type="EMBL" id="GL636493">
    <property type="protein sequence ID" value="EFW17957.1"/>
    <property type="molecule type" value="Genomic_DNA"/>
</dbReference>
<dbReference type="Proteomes" id="UP000002497">
    <property type="component" value="Unassembled WGS sequence"/>
</dbReference>
<reference evidence="3" key="1">
    <citation type="journal article" date="2010" name="Genome Res.">
        <title>Population genomic sequencing of Coccidioides fungi reveals recent hybridization and transposon control.</title>
        <authorList>
            <person name="Neafsey D.E."/>
            <person name="Barker B.M."/>
            <person name="Sharpton T.J."/>
            <person name="Stajich J.E."/>
            <person name="Park D.J."/>
            <person name="Whiston E."/>
            <person name="Hung C.-Y."/>
            <person name="McMahan C."/>
            <person name="White J."/>
            <person name="Sykes S."/>
            <person name="Heiman D."/>
            <person name="Young S."/>
            <person name="Zeng Q."/>
            <person name="Abouelleil A."/>
            <person name="Aftuck L."/>
            <person name="Bessette D."/>
            <person name="Brown A."/>
            <person name="FitzGerald M."/>
            <person name="Lui A."/>
            <person name="Macdonald J.P."/>
            <person name="Priest M."/>
            <person name="Orbach M.J."/>
            <person name="Galgiani J.N."/>
            <person name="Kirkland T.N."/>
            <person name="Cole G.T."/>
            <person name="Birren B.W."/>
            <person name="Henn M.R."/>
            <person name="Taylor J.W."/>
            <person name="Rounsley S.D."/>
        </authorList>
    </citation>
    <scope>NUCLEOTIDE SEQUENCE [LARGE SCALE GENOMIC DNA]</scope>
    <source>
        <strain evidence="3">RMSCC 757 / Silveira</strain>
    </source>
</reference>
<name>E9D6T5_COCPS</name>
<dbReference type="HOGENOM" id="CLU_2885631_0_0_1"/>
<feature type="region of interest" description="Disordered" evidence="1">
    <location>
        <begin position="42"/>
        <end position="63"/>
    </location>
</feature>
<dbReference type="VEuPathDB" id="FungiDB:CPSG_05594"/>
<evidence type="ECO:0000313" key="3">
    <source>
        <dbReference type="Proteomes" id="UP000002497"/>
    </source>
</evidence>
<accession>E9D6T5</accession>
<gene>
    <name evidence="2" type="ORF">CPSG_05594</name>
</gene>
<keyword evidence="3" id="KW-1185">Reference proteome</keyword>
<dbReference type="AlphaFoldDB" id="E9D6T5"/>
<evidence type="ECO:0000313" key="2">
    <source>
        <dbReference type="EMBL" id="EFW17957.1"/>
    </source>
</evidence>
<protein>
    <submittedName>
        <fullName evidence="2">Predicted protein</fullName>
    </submittedName>
</protein>